<dbReference type="InterPro" id="IPR006059">
    <property type="entry name" value="SBP"/>
</dbReference>
<comment type="caution">
    <text evidence="2">The sequence shown here is derived from an EMBL/GenBank/DDBJ whole genome shotgun (WGS) entry which is preliminary data.</text>
</comment>
<dbReference type="SUPFAM" id="SSF53850">
    <property type="entry name" value="Periplasmic binding protein-like II"/>
    <property type="match status" value="1"/>
</dbReference>
<evidence type="ECO:0000256" key="1">
    <source>
        <dbReference type="SAM" id="SignalP"/>
    </source>
</evidence>
<dbReference type="PANTHER" id="PTHR43649">
    <property type="entry name" value="ARABINOSE-BINDING PROTEIN-RELATED"/>
    <property type="match status" value="1"/>
</dbReference>
<reference evidence="3" key="1">
    <citation type="submission" date="2015-12" db="EMBL/GenBank/DDBJ databases">
        <authorList>
            <person name="Nair G.R."/>
            <person name="Kaur G."/>
            <person name="Mayilraj S."/>
        </authorList>
    </citation>
    <scope>NUCLEOTIDE SEQUENCE [LARGE SCALE GENOMIC DNA]</scope>
    <source>
        <strain evidence="3">CD08_7</strain>
    </source>
</reference>
<accession>A0A0W8II39</accession>
<dbReference type="Gene3D" id="3.40.190.10">
    <property type="entry name" value="Periplasmic binding protein-like II"/>
    <property type="match status" value="2"/>
</dbReference>
<dbReference type="PANTHER" id="PTHR43649:SF14">
    <property type="entry name" value="BLR3389 PROTEIN"/>
    <property type="match status" value="1"/>
</dbReference>
<evidence type="ECO:0000313" key="2">
    <source>
        <dbReference type="EMBL" id="KUG59746.1"/>
    </source>
</evidence>
<dbReference type="EMBL" id="LQBM01000002">
    <property type="protein sequence ID" value="KUG59746.1"/>
    <property type="molecule type" value="Genomic_DNA"/>
</dbReference>
<gene>
    <name evidence="2" type="ORF">AVL63_11695</name>
</gene>
<feature type="signal peptide" evidence="1">
    <location>
        <begin position="1"/>
        <end position="27"/>
    </location>
</feature>
<dbReference type="PROSITE" id="PS51257">
    <property type="entry name" value="PROKAR_LIPOPROTEIN"/>
    <property type="match status" value="1"/>
</dbReference>
<keyword evidence="3" id="KW-1185">Reference proteome</keyword>
<sequence length="435" mass="47210">MRKDATMRRTTRVAAAGLGVTSLMALSACGGGGENGGGEANADAWILTGGGWPAIQEDFDRWNEANEDAQIDTEAIENDSYKGQIRTAVGSGEAPTLIMSWTGGALLEYAEEERIVDLSEHTGDLESRVFDSVWQNGQIDGSTYAVPLNDVQPVVMYYNQAVFDEAGVEIPETWEDVEAAIDTFNENDVAPFSLAGGSVWPALMWLQYLTDRHGGEEVFQAVVEGEEGAWDNESILFALETMQDLGENGGYIDTYNSVTADQNEDAQLLADGQAAMLLQGSWVYSTIHQDFPEFAESGDFGFTSFPTLEDGAGDPSNIVGNPANFWSVSADASEEEQQIAFDYISENLYNEETVTAMLEAGSLPPLADIEDQIAETEDADFLDFSSNLVGEANHFQLSWDQAVAPEVAQPLTDNLSQILRGDMTPQEFVDAMNSL</sequence>
<dbReference type="InterPro" id="IPR050490">
    <property type="entry name" value="Bact_solute-bd_prot1"/>
</dbReference>
<organism evidence="2 3">
    <name type="scientific">Nesterenkonia jeotgali</name>
    <dbReference type="NCBI Taxonomy" id="317018"/>
    <lineage>
        <taxon>Bacteria</taxon>
        <taxon>Bacillati</taxon>
        <taxon>Actinomycetota</taxon>
        <taxon>Actinomycetes</taxon>
        <taxon>Micrococcales</taxon>
        <taxon>Micrococcaceae</taxon>
        <taxon>Nesterenkonia</taxon>
    </lineage>
</organism>
<evidence type="ECO:0000313" key="3">
    <source>
        <dbReference type="Proteomes" id="UP000054023"/>
    </source>
</evidence>
<keyword evidence="1" id="KW-0732">Signal</keyword>
<dbReference type="Proteomes" id="UP000054023">
    <property type="component" value="Unassembled WGS sequence"/>
</dbReference>
<dbReference type="Pfam" id="PF01547">
    <property type="entry name" value="SBP_bac_1"/>
    <property type="match status" value="1"/>
</dbReference>
<dbReference type="AlphaFoldDB" id="A0A0W8II39"/>
<protein>
    <submittedName>
        <fullName evidence="2">Sugar ABC transporter substrate-binding protein</fullName>
    </submittedName>
</protein>
<name>A0A0W8II39_9MICC</name>
<dbReference type="STRING" id="317018.AVL63_11695"/>
<feature type="chain" id="PRO_5038696886" evidence="1">
    <location>
        <begin position="28"/>
        <end position="435"/>
    </location>
</feature>
<proteinExistence type="predicted"/>